<organism evidence="8 9">
    <name type="scientific">Candidatus Ornithospirochaeta stercoravium</name>
    <dbReference type="NCBI Taxonomy" id="2840897"/>
    <lineage>
        <taxon>Bacteria</taxon>
        <taxon>Pseudomonadati</taxon>
        <taxon>Spirochaetota</taxon>
        <taxon>Spirochaetia</taxon>
        <taxon>Spirochaetales</taxon>
        <taxon>Spirochaetaceae</taxon>
        <taxon>Spirochaetaceae incertae sedis</taxon>
        <taxon>Candidatus Ornithospirochaeta</taxon>
    </lineage>
</organism>
<keyword evidence="3 7" id="KW-0862">Zinc</keyword>
<sequence>MSSYNTHQRSGIISFFEEHKDSSYTSEELLALLPDIPKSTLYRLLSKLKEEGIITESGNEGRSALYRYQGRGCPEHMHIRCRECGKTEHLDEETTKLIEKLVASDSGFEALNSTIFEGICEECRRKGR</sequence>
<dbReference type="GO" id="GO:0000976">
    <property type="term" value="F:transcription cis-regulatory region binding"/>
    <property type="evidence" value="ECO:0007669"/>
    <property type="project" value="TreeGrafter"/>
</dbReference>
<keyword evidence="4" id="KW-0805">Transcription regulation</keyword>
<evidence type="ECO:0000256" key="3">
    <source>
        <dbReference type="ARBA" id="ARBA00022833"/>
    </source>
</evidence>
<feature type="binding site" evidence="7">
    <location>
        <position position="123"/>
    </location>
    <ligand>
        <name>Zn(2+)</name>
        <dbReference type="ChEBI" id="CHEBI:29105"/>
    </ligand>
</feature>
<proteinExistence type="inferred from homology"/>
<dbReference type="InterPro" id="IPR043135">
    <property type="entry name" value="Fur_C"/>
</dbReference>
<keyword evidence="2" id="KW-0678">Repressor</keyword>
<comment type="caution">
    <text evidence="8">The sequence shown here is derived from an EMBL/GenBank/DDBJ whole genome shotgun (WGS) entry which is preliminary data.</text>
</comment>
<evidence type="ECO:0000256" key="1">
    <source>
        <dbReference type="ARBA" id="ARBA00007957"/>
    </source>
</evidence>
<feature type="binding site" evidence="7">
    <location>
        <position position="84"/>
    </location>
    <ligand>
        <name>Zn(2+)</name>
        <dbReference type="ChEBI" id="CHEBI:29105"/>
    </ligand>
</feature>
<dbReference type="Proteomes" id="UP000810292">
    <property type="component" value="Unassembled WGS sequence"/>
</dbReference>
<dbReference type="GO" id="GO:0008270">
    <property type="term" value="F:zinc ion binding"/>
    <property type="evidence" value="ECO:0007669"/>
    <property type="project" value="TreeGrafter"/>
</dbReference>
<dbReference type="PANTHER" id="PTHR33202">
    <property type="entry name" value="ZINC UPTAKE REGULATION PROTEIN"/>
    <property type="match status" value="1"/>
</dbReference>
<evidence type="ECO:0000256" key="2">
    <source>
        <dbReference type="ARBA" id="ARBA00022491"/>
    </source>
</evidence>
<evidence type="ECO:0000256" key="7">
    <source>
        <dbReference type="PIRSR" id="PIRSR602481-1"/>
    </source>
</evidence>
<dbReference type="Gene3D" id="1.10.10.10">
    <property type="entry name" value="Winged helix-like DNA-binding domain superfamily/Winged helix DNA-binding domain"/>
    <property type="match status" value="1"/>
</dbReference>
<dbReference type="PANTHER" id="PTHR33202:SF7">
    <property type="entry name" value="FERRIC UPTAKE REGULATION PROTEIN"/>
    <property type="match status" value="1"/>
</dbReference>
<feature type="binding site" evidence="7">
    <location>
        <position position="81"/>
    </location>
    <ligand>
        <name>Zn(2+)</name>
        <dbReference type="ChEBI" id="CHEBI:29105"/>
    </ligand>
</feature>
<evidence type="ECO:0000256" key="6">
    <source>
        <dbReference type="ARBA" id="ARBA00023163"/>
    </source>
</evidence>
<reference evidence="8" key="1">
    <citation type="submission" date="2020-10" db="EMBL/GenBank/DDBJ databases">
        <authorList>
            <person name="Gilroy R."/>
        </authorList>
    </citation>
    <scope>NUCLEOTIDE SEQUENCE</scope>
    <source>
        <strain evidence="8">14700</strain>
    </source>
</reference>
<dbReference type="GO" id="GO:0003700">
    <property type="term" value="F:DNA-binding transcription factor activity"/>
    <property type="evidence" value="ECO:0007669"/>
    <property type="project" value="InterPro"/>
</dbReference>
<dbReference type="EMBL" id="JADIMF010000020">
    <property type="protein sequence ID" value="MBO8468438.1"/>
    <property type="molecule type" value="Genomic_DNA"/>
</dbReference>
<feature type="binding site" evidence="7">
    <location>
        <position position="120"/>
    </location>
    <ligand>
        <name>Zn(2+)</name>
        <dbReference type="ChEBI" id="CHEBI:29105"/>
    </ligand>
</feature>
<dbReference type="GO" id="GO:0045892">
    <property type="term" value="P:negative regulation of DNA-templated transcription"/>
    <property type="evidence" value="ECO:0007669"/>
    <property type="project" value="TreeGrafter"/>
</dbReference>
<dbReference type="AlphaFoldDB" id="A0A9D9NCK4"/>
<evidence type="ECO:0000313" key="8">
    <source>
        <dbReference type="EMBL" id="MBO8468438.1"/>
    </source>
</evidence>
<dbReference type="InterPro" id="IPR036390">
    <property type="entry name" value="WH_DNA-bd_sf"/>
</dbReference>
<accession>A0A9D9NCK4</accession>
<evidence type="ECO:0000256" key="4">
    <source>
        <dbReference type="ARBA" id="ARBA00023015"/>
    </source>
</evidence>
<dbReference type="GO" id="GO:1900376">
    <property type="term" value="P:regulation of secondary metabolite biosynthetic process"/>
    <property type="evidence" value="ECO:0007669"/>
    <property type="project" value="TreeGrafter"/>
</dbReference>
<comment type="cofactor">
    <cofactor evidence="7">
        <name>Zn(2+)</name>
        <dbReference type="ChEBI" id="CHEBI:29105"/>
    </cofactor>
    <text evidence="7">Binds 1 zinc ion per subunit.</text>
</comment>
<comment type="similarity">
    <text evidence="1">Belongs to the Fur family.</text>
</comment>
<name>A0A9D9NCK4_9SPIO</name>
<keyword evidence="7" id="KW-0479">Metal-binding</keyword>
<keyword evidence="5" id="KW-0238">DNA-binding</keyword>
<dbReference type="InterPro" id="IPR036388">
    <property type="entry name" value="WH-like_DNA-bd_sf"/>
</dbReference>
<gene>
    <name evidence="8" type="ORF">IAA72_01460</name>
</gene>
<dbReference type="InterPro" id="IPR002481">
    <property type="entry name" value="FUR"/>
</dbReference>
<evidence type="ECO:0000256" key="5">
    <source>
        <dbReference type="ARBA" id="ARBA00023125"/>
    </source>
</evidence>
<dbReference type="SUPFAM" id="SSF46785">
    <property type="entry name" value="Winged helix' DNA-binding domain"/>
    <property type="match status" value="1"/>
</dbReference>
<dbReference type="Pfam" id="PF01475">
    <property type="entry name" value="FUR"/>
    <property type="match status" value="1"/>
</dbReference>
<evidence type="ECO:0000313" key="9">
    <source>
        <dbReference type="Proteomes" id="UP000810292"/>
    </source>
</evidence>
<reference evidence="8" key="2">
    <citation type="journal article" date="2021" name="PeerJ">
        <title>Extensive microbial diversity within the chicken gut microbiome revealed by metagenomics and culture.</title>
        <authorList>
            <person name="Gilroy R."/>
            <person name="Ravi A."/>
            <person name="Getino M."/>
            <person name="Pursley I."/>
            <person name="Horton D.L."/>
            <person name="Alikhan N.F."/>
            <person name="Baker D."/>
            <person name="Gharbi K."/>
            <person name="Hall N."/>
            <person name="Watson M."/>
            <person name="Adriaenssens E.M."/>
            <person name="Foster-Nyarko E."/>
            <person name="Jarju S."/>
            <person name="Secka A."/>
            <person name="Antonio M."/>
            <person name="Oren A."/>
            <person name="Chaudhuri R.R."/>
            <person name="La Ragione R."/>
            <person name="Hildebrand F."/>
            <person name="Pallen M.J."/>
        </authorList>
    </citation>
    <scope>NUCLEOTIDE SEQUENCE</scope>
    <source>
        <strain evidence="8">14700</strain>
    </source>
</reference>
<protein>
    <submittedName>
        <fullName evidence="8">Transcriptional repressor</fullName>
    </submittedName>
</protein>
<dbReference type="Gene3D" id="3.30.1490.190">
    <property type="match status" value="1"/>
</dbReference>
<keyword evidence="6" id="KW-0804">Transcription</keyword>